<keyword evidence="3" id="KW-1185">Reference proteome</keyword>
<name>A0A1D1W8W1_RAMVA</name>
<proteinExistence type="predicted"/>
<dbReference type="EMBL" id="BDGG01000022">
    <property type="protein sequence ID" value="GAV09353.1"/>
    <property type="molecule type" value="Genomic_DNA"/>
</dbReference>
<sequence>MTTQGTIIAATIASSSQSPQSTRVKEDVDGSPIAHILASSREYWQVNMSLLKCASDHEIKQKGITSGLQ</sequence>
<evidence type="ECO:0000313" key="3">
    <source>
        <dbReference type="Proteomes" id="UP000186922"/>
    </source>
</evidence>
<feature type="compositionally biased region" description="Low complexity" evidence="1">
    <location>
        <begin position="1"/>
        <end position="22"/>
    </location>
</feature>
<organism evidence="2 3">
    <name type="scientific">Ramazzottius varieornatus</name>
    <name type="common">Water bear</name>
    <name type="synonym">Tardigrade</name>
    <dbReference type="NCBI Taxonomy" id="947166"/>
    <lineage>
        <taxon>Eukaryota</taxon>
        <taxon>Metazoa</taxon>
        <taxon>Ecdysozoa</taxon>
        <taxon>Tardigrada</taxon>
        <taxon>Eutardigrada</taxon>
        <taxon>Parachela</taxon>
        <taxon>Hypsibioidea</taxon>
        <taxon>Ramazzottiidae</taxon>
        <taxon>Ramazzottius</taxon>
    </lineage>
</organism>
<reference evidence="2 3" key="1">
    <citation type="journal article" date="2016" name="Nat. Commun.">
        <title>Extremotolerant tardigrade genome and improved radiotolerance of human cultured cells by tardigrade-unique protein.</title>
        <authorList>
            <person name="Hashimoto T."/>
            <person name="Horikawa D.D."/>
            <person name="Saito Y."/>
            <person name="Kuwahara H."/>
            <person name="Kozuka-Hata H."/>
            <person name="Shin-I T."/>
            <person name="Minakuchi Y."/>
            <person name="Ohishi K."/>
            <person name="Motoyama A."/>
            <person name="Aizu T."/>
            <person name="Enomoto A."/>
            <person name="Kondo K."/>
            <person name="Tanaka S."/>
            <person name="Hara Y."/>
            <person name="Koshikawa S."/>
            <person name="Sagara H."/>
            <person name="Miura T."/>
            <person name="Yokobori S."/>
            <person name="Miyagawa K."/>
            <person name="Suzuki Y."/>
            <person name="Kubo T."/>
            <person name="Oyama M."/>
            <person name="Kohara Y."/>
            <person name="Fujiyama A."/>
            <person name="Arakawa K."/>
            <person name="Katayama T."/>
            <person name="Toyoda A."/>
            <person name="Kunieda T."/>
        </authorList>
    </citation>
    <scope>NUCLEOTIDE SEQUENCE [LARGE SCALE GENOMIC DNA]</scope>
    <source>
        <strain evidence="2 3">YOKOZUNA-1</strain>
    </source>
</reference>
<evidence type="ECO:0000256" key="1">
    <source>
        <dbReference type="SAM" id="MobiDB-lite"/>
    </source>
</evidence>
<protein>
    <submittedName>
        <fullName evidence="2">Uncharacterized protein</fullName>
    </submittedName>
</protein>
<accession>A0A1D1W8W1</accession>
<gene>
    <name evidence="2" type="primary">RvY_18907-1</name>
    <name evidence="2" type="synonym">RvY_18907.1</name>
    <name evidence="2" type="ORF">RvY_18907</name>
</gene>
<dbReference type="AlphaFoldDB" id="A0A1D1W8W1"/>
<feature type="region of interest" description="Disordered" evidence="1">
    <location>
        <begin position="1"/>
        <end position="27"/>
    </location>
</feature>
<comment type="caution">
    <text evidence="2">The sequence shown here is derived from an EMBL/GenBank/DDBJ whole genome shotgun (WGS) entry which is preliminary data.</text>
</comment>
<dbReference type="Proteomes" id="UP000186922">
    <property type="component" value="Unassembled WGS sequence"/>
</dbReference>
<evidence type="ECO:0000313" key="2">
    <source>
        <dbReference type="EMBL" id="GAV09353.1"/>
    </source>
</evidence>